<feature type="transmembrane region" description="Helical" evidence="1">
    <location>
        <begin position="122"/>
        <end position="140"/>
    </location>
</feature>
<dbReference type="SMART" id="SM00267">
    <property type="entry name" value="GGDEF"/>
    <property type="match status" value="1"/>
</dbReference>
<name>A0A4R2JS70_9PSEU</name>
<feature type="transmembrane region" description="Helical" evidence="1">
    <location>
        <begin position="6"/>
        <end position="29"/>
    </location>
</feature>
<feature type="transmembrane region" description="Helical" evidence="1">
    <location>
        <begin position="93"/>
        <end position="110"/>
    </location>
</feature>
<dbReference type="InterPro" id="IPR043128">
    <property type="entry name" value="Rev_trsase/Diguanyl_cyclase"/>
</dbReference>
<gene>
    <name evidence="3" type="ORF">EV192_104562</name>
</gene>
<dbReference type="InterPro" id="IPR050469">
    <property type="entry name" value="Diguanylate_Cyclase"/>
</dbReference>
<dbReference type="EMBL" id="SLWS01000004">
    <property type="protein sequence ID" value="TCO59719.1"/>
    <property type="molecule type" value="Genomic_DNA"/>
</dbReference>
<evidence type="ECO:0000259" key="2">
    <source>
        <dbReference type="PROSITE" id="PS50887"/>
    </source>
</evidence>
<keyword evidence="1" id="KW-0472">Membrane</keyword>
<feature type="transmembrane region" description="Helical" evidence="1">
    <location>
        <begin position="174"/>
        <end position="200"/>
    </location>
</feature>
<evidence type="ECO:0000256" key="1">
    <source>
        <dbReference type="SAM" id="Phobius"/>
    </source>
</evidence>
<dbReference type="InterPro" id="IPR000160">
    <property type="entry name" value="GGDEF_dom"/>
</dbReference>
<accession>A0A4R2JS70</accession>
<dbReference type="PANTHER" id="PTHR45138:SF9">
    <property type="entry name" value="DIGUANYLATE CYCLASE DGCM-RELATED"/>
    <property type="match status" value="1"/>
</dbReference>
<keyword evidence="1" id="KW-1133">Transmembrane helix</keyword>
<comment type="caution">
    <text evidence="3">The sequence shown here is derived from an EMBL/GenBank/DDBJ whole genome shotgun (WGS) entry which is preliminary data.</text>
</comment>
<dbReference type="PROSITE" id="PS50887">
    <property type="entry name" value="GGDEF"/>
    <property type="match status" value="1"/>
</dbReference>
<keyword evidence="4" id="KW-1185">Reference proteome</keyword>
<proteinExistence type="predicted"/>
<dbReference type="InterPro" id="IPR029787">
    <property type="entry name" value="Nucleotide_cyclase"/>
</dbReference>
<protein>
    <submittedName>
        <fullName evidence="3">Diguanylate cyclase (GGDEF)-like protein</fullName>
    </submittedName>
</protein>
<dbReference type="SUPFAM" id="SSF55073">
    <property type="entry name" value="Nucleotide cyclase"/>
    <property type="match status" value="1"/>
</dbReference>
<dbReference type="PANTHER" id="PTHR45138">
    <property type="entry name" value="REGULATORY COMPONENTS OF SENSORY TRANSDUCTION SYSTEM"/>
    <property type="match status" value="1"/>
</dbReference>
<organism evidence="3 4">
    <name type="scientific">Actinocrispum wychmicini</name>
    <dbReference type="NCBI Taxonomy" id="1213861"/>
    <lineage>
        <taxon>Bacteria</taxon>
        <taxon>Bacillati</taxon>
        <taxon>Actinomycetota</taxon>
        <taxon>Actinomycetes</taxon>
        <taxon>Pseudonocardiales</taxon>
        <taxon>Pseudonocardiaceae</taxon>
        <taxon>Actinocrispum</taxon>
    </lineage>
</organism>
<evidence type="ECO:0000313" key="4">
    <source>
        <dbReference type="Proteomes" id="UP000295680"/>
    </source>
</evidence>
<evidence type="ECO:0000313" key="3">
    <source>
        <dbReference type="EMBL" id="TCO59719.1"/>
    </source>
</evidence>
<dbReference type="CDD" id="cd01949">
    <property type="entry name" value="GGDEF"/>
    <property type="match status" value="1"/>
</dbReference>
<sequence length="387" mass="40870">MLSGLVLAWVTTPTISWPTALVFTLCGLTHAELARYEAPRSAQPVDTPRVSVVAVWVVGSVLTLHLAAVLMVSAVLHAHDLLRGPDPGRSGRVLASVGGATLAWLVWSTVNSSSSAPVEVTSTSTVLAAGLTGLLCLFVADGPASLRVAGRPISAVHPGEGSPGVYGQFVARTALGVLLGLFAHFSVFAIPFILLPVAYLQRSMRGRALHHAAAHDAKTQLWNHAAWQQLSTAALASHRTHARSAVLMVDLDHFKRLNDTFGHHAGDDVLTSVAHVLQTTTRRHDIVARFGGEEFSILLPGVTEGEANDAAERIRHQIEALAVITTNLHGRPTTISGITASIGVATTHHAEADANVDDLLVTADRCLYQAKELGRNRVCGPTLAAVA</sequence>
<dbReference type="Proteomes" id="UP000295680">
    <property type="component" value="Unassembled WGS sequence"/>
</dbReference>
<reference evidence="3 4" key="1">
    <citation type="submission" date="2019-03" db="EMBL/GenBank/DDBJ databases">
        <title>Genomic Encyclopedia of Type Strains, Phase IV (KMG-IV): sequencing the most valuable type-strain genomes for metagenomic binning, comparative biology and taxonomic classification.</title>
        <authorList>
            <person name="Goeker M."/>
        </authorList>
    </citation>
    <scope>NUCLEOTIDE SEQUENCE [LARGE SCALE GENOMIC DNA]</scope>
    <source>
        <strain evidence="3 4">DSM 45934</strain>
    </source>
</reference>
<keyword evidence="1" id="KW-0812">Transmembrane</keyword>
<dbReference type="Pfam" id="PF00990">
    <property type="entry name" value="GGDEF"/>
    <property type="match status" value="1"/>
</dbReference>
<dbReference type="NCBIfam" id="TIGR00254">
    <property type="entry name" value="GGDEF"/>
    <property type="match status" value="1"/>
</dbReference>
<dbReference type="FunFam" id="3.30.70.270:FF:000001">
    <property type="entry name" value="Diguanylate cyclase domain protein"/>
    <property type="match status" value="1"/>
</dbReference>
<dbReference type="Gene3D" id="3.30.70.270">
    <property type="match status" value="1"/>
</dbReference>
<dbReference type="GO" id="GO:0052621">
    <property type="term" value="F:diguanylate cyclase activity"/>
    <property type="evidence" value="ECO:0007669"/>
    <property type="project" value="TreeGrafter"/>
</dbReference>
<feature type="domain" description="GGDEF" evidence="2">
    <location>
        <begin position="242"/>
        <end position="383"/>
    </location>
</feature>
<dbReference type="AlphaFoldDB" id="A0A4R2JS70"/>
<feature type="transmembrane region" description="Helical" evidence="1">
    <location>
        <begin position="50"/>
        <end position="73"/>
    </location>
</feature>